<evidence type="ECO:0000313" key="2">
    <source>
        <dbReference type="Proteomes" id="UP000031057"/>
    </source>
</evidence>
<comment type="caution">
    <text evidence="1">The sequence shown here is derived from an EMBL/GenBank/DDBJ whole genome shotgun (WGS) entry which is preliminary data.</text>
</comment>
<name>A0A0B1ZH16_9SPHN</name>
<keyword evidence="2" id="KW-1185">Reference proteome</keyword>
<reference evidence="1 2" key="1">
    <citation type="submission" date="2014-10" db="EMBL/GenBank/DDBJ databases">
        <title>Genome sequence of Novosphingobium malaysiense MUSC 273(T).</title>
        <authorList>
            <person name="Lee L.-H."/>
        </authorList>
    </citation>
    <scope>NUCLEOTIDE SEQUENCE [LARGE SCALE GENOMIC DNA]</scope>
    <source>
        <strain evidence="1 2">MUSC 273</strain>
    </source>
</reference>
<organism evidence="1 2">
    <name type="scientific">Novosphingobium malaysiense</name>
    <dbReference type="NCBI Taxonomy" id="1348853"/>
    <lineage>
        <taxon>Bacteria</taxon>
        <taxon>Pseudomonadati</taxon>
        <taxon>Pseudomonadota</taxon>
        <taxon>Alphaproteobacteria</taxon>
        <taxon>Sphingomonadales</taxon>
        <taxon>Sphingomonadaceae</taxon>
        <taxon>Novosphingobium</taxon>
    </lineage>
</organism>
<proteinExistence type="predicted"/>
<evidence type="ECO:0000313" key="1">
    <source>
        <dbReference type="EMBL" id="KHK90401.1"/>
    </source>
</evidence>
<dbReference type="OrthoDB" id="7478453at2"/>
<dbReference type="AlphaFoldDB" id="A0A0B1ZH16"/>
<sequence length="96" mass="9781">MKHGSRLKSAACDTEVMVIRCADGQIECGGAPMGVDRPAEAAALTADFSAGTLMGKRYVDADGAYELLCVKPGKGSLAVDGVALVVKDAKPLPASD</sequence>
<accession>A0A0B1ZH16</accession>
<dbReference type="Proteomes" id="UP000031057">
    <property type="component" value="Unassembled WGS sequence"/>
</dbReference>
<gene>
    <name evidence="1" type="ORF">LK12_17595</name>
</gene>
<protein>
    <submittedName>
        <fullName evidence="1">Uncharacterized protein</fullName>
    </submittedName>
</protein>
<dbReference type="STRING" id="1348853.LK12_17595"/>
<dbReference type="RefSeq" id="WP_039286693.1">
    <property type="nucleotide sequence ID" value="NZ_JTDI01000005.1"/>
</dbReference>
<dbReference type="EMBL" id="JTDI01000005">
    <property type="protein sequence ID" value="KHK90401.1"/>
    <property type="molecule type" value="Genomic_DNA"/>
</dbReference>